<organism evidence="2 3">
    <name type="scientific">Bacteroides muris</name>
    <name type="common">ex Afrizal et al. 2022</name>
    <dbReference type="NCBI Taxonomy" id="2516960"/>
    <lineage>
        <taxon>Bacteria</taxon>
        <taxon>Pseudomonadati</taxon>
        <taxon>Bacteroidota</taxon>
        <taxon>Bacteroidia</taxon>
        <taxon>Bacteroidales</taxon>
        <taxon>Bacteroidaceae</taxon>
        <taxon>Bacteroides</taxon>
    </lineage>
</organism>
<accession>A0A4S2ALY2</accession>
<gene>
    <name evidence="2" type="ORF">E5355_13950</name>
</gene>
<evidence type="ECO:0000259" key="1">
    <source>
        <dbReference type="Pfam" id="PF05144"/>
    </source>
</evidence>
<dbReference type="EMBL" id="SRYZ01000036">
    <property type="protein sequence ID" value="TGY02156.1"/>
    <property type="molecule type" value="Genomic_DNA"/>
</dbReference>
<dbReference type="RefSeq" id="WP_136010850.1">
    <property type="nucleotide sequence ID" value="NZ_SRYZ01000036.1"/>
</dbReference>
<evidence type="ECO:0000313" key="3">
    <source>
        <dbReference type="Proteomes" id="UP000310532"/>
    </source>
</evidence>
<comment type="caution">
    <text evidence="2">The sequence shown here is derived from an EMBL/GenBank/DDBJ whole genome shotgun (WGS) entry which is preliminary data.</text>
</comment>
<sequence length="332" mass="38577">MKSQYEKKRLITSDRIKIKSNYKYLLATKVKFNEMFHSRSGERIGIFYSSKDDINISYNLYIAVSYVKQTLTLEFSSKILKEKYPDLISRDTIKECLTNINQLNICEIDVDSILLNGAITSVDVTYDANLILSDNLLDVLNSQVNNYRRFKWAHYDKEGITFTKDVKSKDCTETITLYNKEKEIYTSHNKDFLNSLSQPQAVMDYFKGKTRFEITLDTPKKIMKYLNLTDTKIFSVLNSNTNPILAQFDKVFGNSTANMPDTTFDDYENWAMKIILERYNGDLKLLEQDVRSKFSSRSGATKRMKKFETVYHAMTSASTSENPIEKIRNLLL</sequence>
<keyword evidence="3" id="KW-1185">Reference proteome</keyword>
<dbReference type="InterPro" id="IPR022686">
    <property type="entry name" value="G2P_N"/>
</dbReference>
<name>A0A4S2ALY2_9BACE</name>
<dbReference type="Proteomes" id="UP000310532">
    <property type="component" value="Unassembled WGS sequence"/>
</dbReference>
<feature type="domain" description="Replication-associated protein G2P N-terminal" evidence="1">
    <location>
        <begin position="117"/>
        <end position="218"/>
    </location>
</feature>
<dbReference type="Pfam" id="PF05144">
    <property type="entry name" value="Phage_CRI"/>
    <property type="match status" value="1"/>
</dbReference>
<protein>
    <recommendedName>
        <fullName evidence="1">Replication-associated protein G2P N-terminal domain-containing protein</fullName>
    </recommendedName>
</protein>
<reference evidence="2 3" key="1">
    <citation type="submission" date="2019-04" db="EMBL/GenBank/DDBJ databases">
        <title>Microbes associate with the intestines of laboratory mice.</title>
        <authorList>
            <person name="Navarre W."/>
            <person name="Wong E."/>
            <person name="Huang K."/>
            <person name="Tropini C."/>
            <person name="Ng K."/>
            <person name="Yu B."/>
        </authorList>
    </citation>
    <scope>NUCLEOTIDE SEQUENCE [LARGE SCALE GENOMIC DNA]</scope>
    <source>
        <strain evidence="2 3">NM69_E16B</strain>
    </source>
</reference>
<dbReference type="AlphaFoldDB" id="A0A4S2ALY2"/>
<proteinExistence type="predicted"/>
<evidence type="ECO:0000313" key="2">
    <source>
        <dbReference type="EMBL" id="TGY02156.1"/>
    </source>
</evidence>